<comment type="caution">
    <text evidence="1">The sequence shown here is derived from an EMBL/GenBank/DDBJ whole genome shotgun (WGS) entry which is preliminary data.</text>
</comment>
<evidence type="ECO:0000313" key="2">
    <source>
        <dbReference type="Proteomes" id="UP000230605"/>
    </source>
</evidence>
<protein>
    <submittedName>
        <fullName evidence="1">Uncharacterized protein</fullName>
    </submittedName>
</protein>
<gene>
    <name evidence="1" type="ORF">CB0940_12268</name>
</gene>
<dbReference type="Proteomes" id="UP000230605">
    <property type="component" value="Unassembled WGS sequence"/>
</dbReference>
<sequence>MPTTIVPASPTSAQLLMVSPQVSISSLLGSVAAPPPTPSPALPWPALTSPVSQLTSSALRAHAHLLLLPLASNLLLPLVLSSTLVPVARTPLCTTVLDS</sequence>
<evidence type="ECO:0000313" key="1">
    <source>
        <dbReference type="EMBL" id="PIB03519.1"/>
    </source>
</evidence>
<reference evidence="1 2" key="1">
    <citation type="submission" date="2015-10" db="EMBL/GenBank/DDBJ databases">
        <title>The cercosporin biosynthetic gene cluster was horizontally transferred to several fungal lineages and shown to be expanded in Cercospora beticola based on microsynteny with recipient genomes.</title>
        <authorList>
            <person name="De Jonge R."/>
            <person name="Ebert M.K."/>
            <person name="Suttle J.C."/>
            <person name="Jurick Ii W.M."/>
            <person name="Secor G.A."/>
            <person name="Thomma B.P."/>
            <person name="Van De Peer Y."/>
            <person name="Bolton M.D."/>
        </authorList>
    </citation>
    <scope>NUCLEOTIDE SEQUENCE [LARGE SCALE GENOMIC DNA]</scope>
    <source>
        <strain evidence="1 2">09-40</strain>
    </source>
</reference>
<accession>A0A2G5IFG7</accession>
<dbReference type="AlphaFoldDB" id="A0A2G5IFG7"/>
<organism evidence="1 2">
    <name type="scientific">Cercospora beticola</name>
    <name type="common">Sugarbeet leaf spot fungus</name>
    <dbReference type="NCBI Taxonomy" id="122368"/>
    <lineage>
        <taxon>Eukaryota</taxon>
        <taxon>Fungi</taxon>
        <taxon>Dikarya</taxon>
        <taxon>Ascomycota</taxon>
        <taxon>Pezizomycotina</taxon>
        <taxon>Dothideomycetes</taxon>
        <taxon>Dothideomycetidae</taxon>
        <taxon>Mycosphaerellales</taxon>
        <taxon>Mycosphaerellaceae</taxon>
        <taxon>Cercospora</taxon>
    </lineage>
</organism>
<feature type="non-terminal residue" evidence="1">
    <location>
        <position position="99"/>
    </location>
</feature>
<name>A0A2G5IFG7_CERBT</name>
<dbReference type="EMBL" id="LKMD01000095">
    <property type="protein sequence ID" value="PIB03519.1"/>
    <property type="molecule type" value="Genomic_DNA"/>
</dbReference>
<proteinExistence type="predicted"/>